<reference evidence="3 4" key="1">
    <citation type="submission" date="2019-08" db="EMBL/GenBank/DDBJ databases">
        <title>The genome of the soybean aphid Biotype 1, its phylome, world population structure and adaptation to the North American continent.</title>
        <authorList>
            <person name="Giordano R."/>
            <person name="Donthu R.K."/>
            <person name="Hernandez A.G."/>
            <person name="Wright C.L."/>
            <person name="Zimin A.V."/>
        </authorList>
    </citation>
    <scope>NUCLEOTIDE SEQUENCE [LARGE SCALE GENOMIC DNA]</scope>
    <source>
        <tissue evidence="3">Whole aphids</tissue>
    </source>
</reference>
<dbReference type="Proteomes" id="UP000475862">
    <property type="component" value="Unassembled WGS sequence"/>
</dbReference>
<organism evidence="3 4">
    <name type="scientific">Aphis glycines</name>
    <name type="common">Soybean aphid</name>
    <dbReference type="NCBI Taxonomy" id="307491"/>
    <lineage>
        <taxon>Eukaryota</taxon>
        <taxon>Metazoa</taxon>
        <taxon>Ecdysozoa</taxon>
        <taxon>Arthropoda</taxon>
        <taxon>Hexapoda</taxon>
        <taxon>Insecta</taxon>
        <taxon>Pterygota</taxon>
        <taxon>Neoptera</taxon>
        <taxon>Paraneoptera</taxon>
        <taxon>Hemiptera</taxon>
        <taxon>Sternorrhyncha</taxon>
        <taxon>Aphidomorpha</taxon>
        <taxon>Aphidoidea</taxon>
        <taxon>Aphididae</taxon>
        <taxon>Aphidini</taxon>
        <taxon>Aphis</taxon>
        <taxon>Aphis</taxon>
    </lineage>
</organism>
<proteinExistence type="predicted"/>
<comment type="caution">
    <text evidence="3">The sequence shown here is derived from an EMBL/GenBank/DDBJ whole genome shotgun (WGS) entry which is preliminary data.</text>
</comment>
<keyword evidence="2" id="KW-1133">Transmembrane helix</keyword>
<accession>A0A6G0U632</accession>
<evidence type="ECO:0000256" key="2">
    <source>
        <dbReference type="SAM" id="Phobius"/>
    </source>
</evidence>
<keyword evidence="4" id="KW-1185">Reference proteome</keyword>
<gene>
    <name evidence="3" type="ORF">AGLY_002138</name>
</gene>
<protein>
    <submittedName>
        <fullName evidence="3">Uncharacterized protein</fullName>
    </submittedName>
</protein>
<name>A0A6G0U632_APHGL</name>
<feature type="transmembrane region" description="Helical" evidence="2">
    <location>
        <begin position="75"/>
        <end position="101"/>
    </location>
</feature>
<evidence type="ECO:0000313" key="3">
    <source>
        <dbReference type="EMBL" id="KAE9543742.1"/>
    </source>
</evidence>
<dbReference type="EMBL" id="VYZN01000007">
    <property type="protein sequence ID" value="KAE9543742.1"/>
    <property type="molecule type" value="Genomic_DNA"/>
</dbReference>
<feature type="coiled-coil region" evidence="1">
    <location>
        <begin position="103"/>
        <end position="133"/>
    </location>
</feature>
<keyword evidence="2" id="KW-0472">Membrane</keyword>
<evidence type="ECO:0000256" key="1">
    <source>
        <dbReference type="SAM" id="Coils"/>
    </source>
</evidence>
<sequence>MNLNLSDSQIKKLSTAFNKNTDVVIQLKYTQIENGKNIFDLTDRQKNKLKKAKNNKKGVRLVITNKQLKNKVGGFLPLIIAGIGALSALAGGASAVANTFIDANDKKKKREEAERHNKEMENNIKNIKTLQIAQITFTCISSTCSTFLISSNFTMISSDLIPYFGVYSVELHLLIHKLPLLY</sequence>
<dbReference type="AlphaFoldDB" id="A0A6G0U632"/>
<dbReference type="OrthoDB" id="10587174at2759"/>
<evidence type="ECO:0000313" key="4">
    <source>
        <dbReference type="Proteomes" id="UP000475862"/>
    </source>
</evidence>
<keyword evidence="2" id="KW-0812">Transmembrane</keyword>
<keyword evidence="1" id="KW-0175">Coiled coil</keyword>